<evidence type="ECO:0000313" key="3">
    <source>
        <dbReference type="EMBL" id="KAK3265170.1"/>
    </source>
</evidence>
<dbReference type="InterPro" id="IPR039876">
    <property type="entry name" value="HAP28"/>
</dbReference>
<organism evidence="3 4">
    <name type="scientific">Cymbomonas tetramitiformis</name>
    <dbReference type="NCBI Taxonomy" id="36881"/>
    <lineage>
        <taxon>Eukaryota</taxon>
        <taxon>Viridiplantae</taxon>
        <taxon>Chlorophyta</taxon>
        <taxon>Pyramimonadophyceae</taxon>
        <taxon>Pyramimonadales</taxon>
        <taxon>Pyramimonadaceae</taxon>
        <taxon>Cymbomonas</taxon>
    </lineage>
</organism>
<protein>
    <recommendedName>
        <fullName evidence="2">Casein kinase substrate phosphoprotein PP28 domain-containing protein</fullName>
    </recommendedName>
</protein>
<feature type="region of interest" description="Disordered" evidence="1">
    <location>
        <begin position="148"/>
        <end position="175"/>
    </location>
</feature>
<feature type="compositionally biased region" description="Basic and acidic residues" evidence="1">
    <location>
        <begin position="18"/>
        <end position="27"/>
    </location>
</feature>
<feature type="compositionally biased region" description="Basic residues" evidence="1">
    <location>
        <begin position="1"/>
        <end position="17"/>
    </location>
</feature>
<accession>A0AAE0FT52</accession>
<feature type="compositionally biased region" description="Basic and acidic residues" evidence="1">
    <location>
        <begin position="148"/>
        <end position="167"/>
    </location>
</feature>
<feature type="compositionally biased region" description="Polar residues" evidence="1">
    <location>
        <begin position="77"/>
        <end position="90"/>
    </location>
</feature>
<evidence type="ECO:0000259" key="2">
    <source>
        <dbReference type="Pfam" id="PF10252"/>
    </source>
</evidence>
<evidence type="ECO:0000256" key="1">
    <source>
        <dbReference type="SAM" id="MobiDB-lite"/>
    </source>
</evidence>
<keyword evidence="4" id="KW-1185">Reference proteome</keyword>
<dbReference type="EMBL" id="LGRX02014091">
    <property type="protein sequence ID" value="KAK3265170.1"/>
    <property type="molecule type" value="Genomic_DNA"/>
</dbReference>
<dbReference type="InterPro" id="IPR019380">
    <property type="entry name" value="Casein_kinase_sb_PP28"/>
</dbReference>
<name>A0AAE0FT52_9CHLO</name>
<feature type="region of interest" description="Disordered" evidence="1">
    <location>
        <begin position="1"/>
        <end position="110"/>
    </location>
</feature>
<dbReference type="PANTHER" id="PTHR22055">
    <property type="entry name" value="28 KDA HEAT- AND ACID-STABLE PHOSPHOPROTEIN PDGF-ASSOCIATED PROTEIN"/>
    <property type="match status" value="1"/>
</dbReference>
<feature type="compositionally biased region" description="Basic and acidic residues" evidence="1">
    <location>
        <begin position="34"/>
        <end position="45"/>
    </location>
</feature>
<gene>
    <name evidence="3" type="ORF">CYMTET_26131</name>
</gene>
<reference evidence="3 4" key="1">
    <citation type="journal article" date="2015" name="Genome Biol. Evol.">
        <title>Comparative Genomics of a Bacterivorous Green Alga Reveals Evolutionary Causalities and Consequences of Phago-Mixotrophic Mode of Nutrition.</title>
        <authorList>
            <person name="Burns J.A."/>
            <person name="Paasch A."/>
            <person name="Narechania A."/>
            <person name="Kim E."/>
        </authorList>
    </citation>
    <scope>NUCLEOTIDE SEQUENCE [LARGE SCALE GENOMIC DNA]</scope>
    <source>
        <strain evidence="3 4">PLY_AMNH</strain>
    </source>
</reference>
<evidence type="ECO:0000313" key="4">
    <source>
        <dbReference type="Proteomes" id="UP001190700"/>
    </source>
</evidence>
<dbReference type="Pfam" id="PF10252">
    <property type="entry name" value="PP28"/>
    <property type="match status" value="1"/>
</dbReference>
<feature type="domain" description="Casein kinase substrate phosphoprotein PP28" evidence="2">
    <location>
        <begin position="85"/>
        <end position="161"/>
    </location>
</feature>
<dbReference type="Proteomes" id="UP001190700">
    <property type="component" value="Unassembled WGS sequence"/>
</dbReference>
<comment type="caution">
    <text evidence="3">The sequence shown here is derived from an EMBL/GenBank/DDBJ whole genome shotgun (WGS) entry which is preliminary data.</text>
</comment>
<proteinExistence type="predicted"/>
<dbReference type="AlphaFoldDB" id="A0AAE0FT52"/>
<sequence length="175" mass="19485">MARGRYRGGKPTGRRHFSNVDDLKAEAANEQEEEAKSGSKTRGEPGELPPSDSESGSEEEEEEVVKNKGVAGIIETANLNAKTSQNTKAKNISLDDLDEQEAPQLSRREREAIQAQKAKERYWKLAEQGKTEQARIDLDRLAIIKKQRAEAAAKREEEKKAKEERASSARGPVKK</sequence>